<feature type="region of interest" description="Disordered" evidence="1">
    <location>
        <begin position="1"/>
        <end position="37"/>
    </location>
</feature>
<sequence length="97" mass="10610">MPRRLGGFGMRRSERTSTTTIESGPRVSDTTAPSVTEEALSPVDAALKAASVQDEPPDDKGFLNAYAHISTRKKACIEDIFGISISYNENRWLPEVP</sequence>
<accession>A0A8H3I770</accession>
<comment type="caution">
    <text evidence="2">The sequence shown here is derived from an EMBL/GenBank/DDBJ whole genome shotgun (WGS) entry which is preliminary data.</text>
</comment>
<evidence type="ECO:0000256" key="1">
    <source>
        <dbReference type="SAM" id="MobiDB-lite"/>
    </source>
</evidence>
<name>A0A8H3I770_9LECA</name>
<protein>
    <submittedName>
        <fullName evidence="2">Uncharacterized protein</fullName>
    </submittedName>
</protein>
<evidence type="ECO:0000313" key="3">
    <source>
        <dbReference type="Proteomes" id="UP000664203"/>
    </source>
</evidence>
<dbReference type="AlphaFoldDB" id="A0A8H3I770"/>
<keyword evidence="3" id="KW-1185">Reference proteome</keyword>
<evidence type="ECO:0000313" key="2">
    <source>
        <dbReference type="EMBL" id="CAF9917467.1"/>
    </source>
</evidence>
<dbReference type="Proteomes" id="UP000664203">
    <property type="component" value="Unassembled WGS sequence"/>
</dbReference>
<proteinExistence type="predicted"/>
<dbReference type="EMBL" id="CAJPDR010000100">
    <property type="protein sequence ID" value="CAF9917467.1"/>
    <property type="molecule type" value="Genomic_DNA"/>
</dbReference>
<organism evidence="2 3">
    <name type="scientific">Alectoria fallacina</name>
    <dbReference type="NCBI Taxonomy" id="1903189"/>
    <lineage>
        <taxon>Eukaryota</taxon>
        <taxon>Fungi</taxon>
        <taxon>Dikarya</taxon>
        <taxon>Ascomycota</taxon>
        <taxon>Pezizomycotina</taxon>
        <taxon>Lecanoromycetes</taxon>
        <taxon>OSLEUM clade</taxon>
        <taxon>Lecanoromycetidae</taxon>
        <taxon>Lecanorales</taxon>
        <taxon>Lecanorineae</taxon>
        <taxon>Parmeliaceae</taxon>
        <taxon>Alectoria</taxon>
    </lineage>
</organism>
<gene>
    <name evidence="2" type="ORF">ALECFALPRED_000234</name>
</gene>
<reference evidence="2" key="1">
    <citation type="submission" date="2021-03" db="EMBL/GenBank/DDBJ databases">
        <authorList>
            <person name="Tagirdzhanova G."/>
        </authorList>
    </citation>
    <scope>NUCLEOTIDE SEQUENCE</scope>
</reference>